<gene>
    <name evidence="1" type="ORF">RPERSI_LOCUS33799</name>
</gene>
<organism evidence="1 2">
    <name type="scientific">Racocetra persica</name>
    <dbReference type="NCBI Taxonomy" id="160502"/>
    <lineage>
        <taxon>Eukaryota</taxon>
        <taxon>Fungi</taxon>
        <taxon>Fungi incertae sedis</taxon>
        <taxon>Mucoromycota</taxon>
        <taxon>Glomeromycotina</taxon>
        <taxon>Glomeromycetes</taxon>
        <taxon>Diversisporales</taxon>
        <taxon>Gigasporaceae</taxon>
        <taxon>Racocetra</taxon>
    </lineage>
</organism>
<dbReference type="Proteomes" id="UP000789920">
    <property type="component" value="Unassembled WGS sequence"/>
</dbReference>
<feature type="non-terminal residue" evidence="1">
    <location>
        <position position="1"/>
    </location>
</feature>
<evidence type="ECO:0000313" key="1">
    <source>
        <dbReference type="EMBL" id="CAG8845735.1"/>
    </source>
</evidence>
<protein>
    <submittedName>
        <fullName evidence="1">10638_t:CDS:1</fullName>
    </submittedName>
</protein>
<comment type="caution">
    <text evidence="1">The sequence shown here is derived from an EMBL/GenBank/DDBJ whole genome shotgun (WGS) entry which is preliminary data.</text>
</comment>
<evidence type="ECO:0000313" key="2">
    <source>
        <dbReference type="Proteomes" id="UP000789920"/>
    </source>
</evidence>
<accession>A0ACA9SQS1</accession>
<name>A0ACA9SQS1_9GLOM</name>
<reference evidence="1" key="1">
    <citation type="submission" date="2021-06" db="EMBL/GenBank/DDBJ databases">
        <authorList>
            <person name="Kallberg Y."/>
            <person name="Tangrot J."/>
            <person name="Rosling A."/>
        </authorList>
    </citation>
    <scope>NUCLEOTIDE SEQUENCE</scope>
    <source>
        <strain evidence="1">MA461A</strain>
    </source>
</reference>
<dbReference type="EMBL" id="CAJVQC010148064">
    <property type="protein sequence ID" value="CAG8845735.1"/>
    <property type="molecule type" value="Genomic_DNA"/>
</dbReference>
<proteinExistence type="predicted"/>
<keyword evidence="2" id="KW-1185">Reference proteome</keyword>
<sequence length="69" mass="8129">LKLHCKVDMHSNIIRLYGATKNEDQSNLRSSPYMFVLEYADSGTLRSYLRNHFEHLTWNDKINFALQIA</sequence>
<feature type="non-terminal residue" evidence="1">
    <location>
        <position position="69"/>
    </location>
</feature>